<organism evidence="2 3">
    <name type="scientific">Agaribacillus aureus</name>
    <dbReference type="NCBI Taxonomy" id="3051825"/>
    <lineage>
        <taxon>Bacteria</taxon>
        <taxon>Pseudomonadati</taxon>
        <taxon>Bacteroidota</taxon>
        <taxon>Cytophagia</taxon>
        <taxon>Cytophagales</taxon>
        <taxon>Splendidivirgaceae</taxon>
        <taxon>Agaribacillus</taxon>
    </lineage>
</organism>
<evidence type="ECO:0008006" key="4">
    <source>
        <dbReference type="Google" id="ProtNLM"/>
    </source>
</evidence>
<proteinExistence type="predicted"/>
<accession>A0ABT8L2J9</accession>
<reference evidence="2" key="1">
    <citation type="submission" date="2023-06" db="EMBL/GenBank/DDBJ databases">
        <title>Genomic of Agaribacillus aureum.</title>
        <authorList>
            <person name="Wang G."/>
        </authorList>
    </citation>
    <scope>NUCLEOTIDE SEQUENCE</scope>
    <source>
        <strain evidence="2">BMA12</strain>
    </source>
</reference>
<keyword evidence="1" id="KW-0732">Signal</keyword>
<gene>
    <name evidence="2" type="ORF">QQ020_08005</name>
</gene>
<feature type="chain" id="PRO_5046234254" description="Lipocalin-like domain-containing protein" evidence="1">
    <location>
        <begin position="28"/>
        <end position="156"/>
    </location>
</feature>
<keyword evidence="3" id="KW-1185">Reference proteome</keyword>
<evidence type="ECO:0000313" key="2">
    <source>
        <dbReference type="EMBL" id="MDN5211990.1"/>
    </source>
</evidence>
<feature type="signal peptide" evidence="1">
    <location>
        <begin position="1"/>
        <end position="27"/>
    </location>
</feature>
<sequence>MKRINFLLTAGFILSLLVYTGCGSSSADPETAAEIQLKKLQGTWAATANSVKRDNKAEPTYDNFTVTFAGTLNADKSNVETTSTYNTNDQTNAFPTGTWSFDGTSVTTILRGTGIRMTITTLTDTNLLLTFSLNQAGTANRTAGLEGSWTFDLTKQ</sequence>
<dbReference type="RefSeq" id="WP_346757317.1">
    <property type="nucleotide sequence ID" value="NZ_JAUJEB010000001.1"/>
</dbReference>
<protein>
    <recommendedName>
        <fullName evidence="4">Lipocalin-like domain-containing protein</fullName>
    </recommendedName>
</protein>
<evidence type="ECO:0000256" key="1">
    <source>
        <dbReference type="SAM" id="SignalP"/>
    </source>
</evidence>
<comment type="caution">
    <text evidence="2">The sequence shown here is derived from an EMBL/GenBank/DDBJ whole genome shotgun (WGS) entry which is preliminary data.</text>
</comment>
<dbReference type="EMBL" id="JAUJEB010000001">
    <property type="protein sequence ID" value="MDN5211990.1"/>
    <property type="molecule type" value="Genomic_DNA"/>
</dbReference>
<evidence type="ECO:0000313" key="3">
    <source>
        <dbReference type="Proteomes" id="UP001172083"/>
    </source>
</evidence>
<name>A0ABT8L2J9_9BACT</name>
<dbReference type="Proteomes" id="UP001172083">
    <property type="component" value="Unassembled WGS sequence"/>
</dbReference>